<proteinExistence type="predicted"/>
<gene>
    <name evidence="1" type="ORF">LCGC14_1516010</name>
</gene>
<dbReference type="AlphaFoldDB" id="A0A0F9LFN3"/>
<comment type="caution">
    <text evidence="1">The sequence shown here is derived from an EMBL/GenBank/DDBJ whole genome shotgun (WGS) entry which is preliminary data.</text>
</comment>
<dbReference type="EMBL" id="LAZR01011182">
    <property type="protein sequence ID" value="KKM63000.1"/>
    <property type="molecule type" value="Genomic_DNA"/>
</dbReference>
<accession>A0A0F9LFN3</accession>
<organism evidence="1">
    <name type="scientific">marine sediment metagenome</name>
    <dbReference type="NCBI Taxonomy" id="412755"/>
    <lineage>
        <taxon>unclassified sequences</taxon>
        <taxon>metagenomes</taxon>
        <taxon>ecological metagenomes</taxon>
    </lineage>
</organism>
<sequence>IIEGNLNSTWYSLDGGLTNISFFGLSGTIDENEWESQTDGGLYLNIYANDTLGNLGYAEVFIMKDSTIPLIKILSPNQYQLFGRDAIAFNVSITSSTIDKRWYSLNGGMKYFFSGLNGTIDQNAWDVVGNGSLLLKFYVNNSAGTMNFDEVTILKDELAPIISILSPTENQIFGSSIFDFSLAITEGNLNSTWYSLDGGLTNYLFVGLSGTIDQIAWD</sequence>
<reference evidence="1" key="1">
    <citation type="journal article" date="2015" name="Nature">
        <title>Complex archaea that bridge the gap between prokaryotes and eukaryotes.</title>
        <authorList>
            <person name="Spang A."/>
            <person name="Saw J.H."/>
            <person name="Jorgensen S.L."/>
            <person name="Zaremba-Niedzwiedzka K."/>
            <person name="Martijn J."/>
            <person name="Lind A.E."/>
            <person name="van Eijk R."/>
            <person name="Schleper C."/>
            <person name="Guy L."/>
            <person name="Ettema T.J."/>
        </authorList>
    </citation>
    <scope>NUCLEOTIDE SEQUENCE</scope>
</reference>
<evidence type="ECO:0000313" key="1">
    <source>
        <dbReference type="EMBL" id="KKM63000.1"/>
    </source>
</evidence>
<feature type="non-terminal residue" evidence="1">
    <location>
        <position position="1"/>
    </location>
</feature>
<name>A0A0F9LFN3_9ZZZZ</name>
<protein>
    <submittedName>
        <fullName evidence="1">Uncharacterized protein</fullName>
    </submittedName>
</protein>